<accession>A0ABX8CE62</accession>
<keyword evidence="4" id="KW-1185">Reference proteome</keyword>
<proteinExistence type="predicted"/>
<reference evidence="3 4" key="1">
    <citation type="submission" date="2020-08" db="EMBL/GenBank/DDBJ databases">
        <title>Isolation and characterization of novel Chlamydia from Siamese crocodiles (Crocodylus siamensis).</title>
        <authorList>
            <person name="Sariya L."/>
        </authorList>
    </citation>
    <scope>NUCLEOTIDE SEQUENCE [LARGE SCALE GENOMIC DNA]</scope>
    <source>
        <strain evidence="3 4">No. 12</strain>
    </source>
</reference>
<keyword evidence="2" id="KW-0732">Signal</keyword>
<organism evidence="3 4">
    <name type="scientific">Chlamydia crocodili</name>
    <dbReference type="NCBI Taxonomy" id="2766982"/>
    <lineage>
        <taxon>Bacteria</taxon>
        <taxon>Pseudomonadati</taxon>
        <taxon>Chlamydiota</taxon>
        <taxon>Chlamydiia</taxon>
        <taxon>Chlamydiales</taxon>
        <taxon>Chlamydiaceae</taxon>
        <taxon>Chlamydia/Chlamydophila group</taxon>
        <taxon>Chlamydia</taxon>
    </lineage>
</organism>
<sequence>MKLHALISFLFASFSLIASANPQTQRTLQNNVKKSHRRPSSVSQRRALKRSQAIIPKETASRYVEKRENKNRRTKQTEKTKHLVSWVSYSSDEYSIRIPSNWQCINDKTQIPEKLDVVFIGQGIGSLTPTINISQEITSKNQPEYIEEILAYHKANEMTLESSVFTHIQSANGEFTIIKTEKNSSWGKVFCLQGVVVINHKAYIFTSTATLDDYPNVSLIFLKTVSSFKLSAKEAASGDTILEEALKALQAEIE</sequence>
<feature type="region of interest" description="Disordered" evidence="1">
    <location>
        <begin position="28"/>
        <end position="49"/>
    </location>
</feature>
<dbReference type="Gene3D" id="3.40.1000.10">
    <property type="entry name" value="Mog1/PsbP, alpha/beta/alpha sandwich"/>
    <property type="match status" value="1"/>
</dbReference>
<feature type="signal peptide" evidence="2">
    <location>
        <begin position="1"/>
        <end position="20"/>
    </location>
</feature>
<evidence type="ECO:0000313" key="3">
    <source>
        <dbReference type="EMBL" id="QVE49207.1"/>
    </source>
</evidence>
<evidence type="ECO:0000256" key="2">
    <source>
        <dbReference type="SAM" id="SignalP"/>
    </source>
</evidence>
<dbReference type="Proteomes" id="UP000680625">
    <property type="component" value="Chromosome"/>
</dbReference>
<name>A0ABX8CE62_9CHLA</name>
<evidence type="ECO:0000256" key="1">
    <source>
        <dbReference type="SAM" id="MobiDB-lite"/>
    </source>
</evidence>
<dbReference type="GeneID" id="301704094"/>
<protein>
    <submittedName>
        <fullName evidence="3">Uncharacterized protein</fullName>
    </submittedName>
</protein>
<feature type="chain" id="PRO_5046484514" evidence="2">
    <location>
        <begin position="21"/>
        <end position="254"/>
    </location>
</feature>
<evidence type="ECO:0000313" key="4">
    <source>
        <dbReference type="Proteomes" id="UP000680625"/>
    </source>
</evidence>
<gene>
    <name evidence="3" type="ORF">H9Q19_00640</name>
</gene>
<dbReference type="RefSeq" id="WP_213241234.1">
    <property type="nucleotide sequence ID" value="NZ_CP060791.1"/>
</dbReference>
<dbReference type="EMBL" id="CP060791">
    <property type="protein sequence ID" value="QVE49207.1"/>
    <property type="molecule type" value="Genomic_DNA"/>
</dbReference>